<keyword evidence="7" id="KW-1185">Reference proteome</keyword>
<organism evidence="6 7">
    <name type="scientific">Arachis hypogaea</name>
    <name type="common">Peanut</name>
    <dbReference type="NCBI Taxonomy" id="3818"/>
    <lineage>
        <taxon>Eukaryota</taxon>
        <taxon>Viridiplantae</taxon>
        <taxon>Streptophyta</taxon>
        <taxon>Embryophyta</taxon>
        <taxon>Tracheophyta</taxon>
        <taxon>Spermatophyta</taxon>
        <taxon>Magnoliopsida</taxon>
        <taxon>eudicotyledons</taxon>
        <taxon>Gunneridae</taxon>
        <taxon>Pentapetalae</taxon>
        <taxon>rosids</taxon>
        <taxon>fabids</taxon>
        <taxon>Fabales</taxon>
        <taxon>Fabaceae</taxon>
        <taxon>Papilionoideae</taxon>
        <taxon>50 kb inversion clade</taxon>
        <taxon>dalbergioids sensu lato</taxon>
        <taxon>Dalbergieae</taxon>
        <taxon>Pterocarpus clade</taxon>
        <taxon>Arachis</taxon>
    </lineage>
</organism>
<dbReference type="SMART" id="SM00614">
    <property type="entry name" value="ZnF_BED"/>
    <property type="match status" value="1"/>
</dbReference>
<sequence length="264" mass="30054">MFGEADFGYVTMVSVLPFDFQSNPEGLWNGFEGDCDGAILGDECRRGVLSLSTPGLLRLRVCFRLLATRRVASHCSTISSLLVVYCRASLLTLQQPLVLPVHFLLPINLNLVFLYQILLYRMDSFSSTPVENNNEIEPTQDDEGQAIEAHVQGTQEVGQEETQEGGQEVSQSVQNSPNKKGLTSEAWKHFRREQIDGKWKAICKYCERKIGGDTKQGIKHLHDHIRICPIRTRIWRCLLEVINQIRLMEYLLDSIRCGVRLDMR</sequence>
<dbReference type="EMBL" id="SDMP01000009">
    <property type="protein sequence ID" value="RYR37766.1"/>
    <property type="molecule type" value="Genomic_DNA"/>
</dbReference>
<accession>A0A445BGH7</accession>
<protein>
    <recommendedName>
        <fullName evidence="5">BED-type domain-containing protein</fullName>
    </recommendedName>
</protein>
<dbReference type="Pfam" id="PF02892">
    <property type="entry name" value="zf-BED"/>
    <property type="match status" value="1"/>
</dbReference>
<evidence type="ECO:0000259" key="5">
    <source>
        <dbReference type="Pfam" id="PF02892"/>
    </source>
</evidence>
<evidence type="ECO:0000256" key="3">
    <source>
        <dbReference type="ARBA" id="ARBA00022833"/>
    </source>
</evidence>
<evidence type="ECO:0000256" key="2">
    <source>
        <dbReference type="ARBA" id="ARBA00022771"/>
    </source>
</evidence>
<keyword evidence="3" id="KW-0862">Zinc</keyword>
<dbReference type="PANTHER" id="PTHR34396:SF25">
    <property type="entry name" value="BOUNDARY ELEMENT ASSOCIATED FACTOR"/>
    <property type="match status" value="1"/>
</dbReference>
<dbReference type="GO" id="GO:0008270">
    <property type="term" value="F:zinc ion binding"/>
    <property type="evidence" value="ECO:0007669"/>
    <property type="project" value="UniProtKB-KW"/>
</dbReference>
<dbReference type="GO" id="GO:1990837">
    <property type="term" value="F:sequence-specific double-stranded DNA binding"/>
    <property type="evidence" value="ECO:0007669"/>
    <property type="project" value="TreeGrafter"/>
</dbReference>
<evidence type="ECO:0000313" key="7">
    <source>
        <dbReference type="Proteomes" id="UP000289738"/>
    </source>
</evidence>
<evidence type="ECO:0000256" key="4">
    <source>
        <dbReference type="SAM" id="MobiDB-lite"/>
    </source>
</evidence>
<comment type="caution">
    <text evidence="6">The sequence shown here is derived from an EMBL/GenBank/DDBJ whole genome shotgun (WGS) entry which is preliminary data.</text>
</comment>
<reference evidence="6 7" key="1">
    <citation type="submission" date="2019-01" db="EMBL/GenBank/DDBJ databases">
        <title>Sequencing of cultivated peanut Arachis hypogaea provides insights into genome evolution and oil improvement.</title>
        <authorList>
            <person name="Chen X."/>
        </authorList>
    </citation>
    <scope>NUCLEOTIDE SEQUENCE [LARGE SCALE GENOMIC DNA]</scope>
    <source>
        <strain evidence="7">cv. Fuhuasheng</strain>
        <tissue evidence="6">Leaves</tissue>
    </source>
</reference>
<proteinExistence type="predicted"/>
<gene>
    <name evidence="6" type="ORF">Ahy_A09g042654</name>
</gene>
<dbReference type="InterPro" id="IPR003656">
    <property type="entry name" value="Znf_BED"/>
</dbReference>
<dbReference type="GO" id="GO:0005634">
    <property type="term" value="C:nucleus"/>
    <property type="evidence" value="ECO:0007669"/>
    <property type="project" value="TreeGrafter"/>
</dbReference>
<keyword evidence="1" id="KW-0479">Metal-binding</keyword>
<evidence type="ECO:0000313" key="6">
    <source>
        <dbReference type="EMBL" id="RYR37766.1"/>
    </source>
</evidence>
<feature type="domain" description="BED-type" evidence="5">
    <location>
        <begin position="184"/>
        <end position="226"/>
    </location>
</feature>
<dbReference type="AlphaFoldDB" id="A0A445BGH7"/>
<keyword evidence="2" id="KW-0863">Zinc-finger</keyword>
<dbReference type="PANTHER" id="PTHR34396">
    <property type="entry name" value="OS03G0264950 PROTEIN-RELATED"/>
    <property type="match status" value="1"/>
</dbReference>
<dbReference type="Proteomes" id="UP000289738">
    <property type="component" value="Chromosome A09"/>
</dbReference>
<evidence type="ECO:0000256" key="1">
    <source>
        <dbReference type="ARBA" id="ARBA00022723"/>
    </source>
</evidence>
<name>A0A445BGH7_ARAHY</name>
<dbReference type="InterPro" id="IPR053031">
    <property type="entry name" value="Cuticle_assoc_protein"/>
</dbReference>
<feature type="region of interest" description="Disordered" evidence="4">
    <location>
        <begin position="153"/>
        <end position="181"/>
    </location>
</feature>
<dbReference type="GO" id="GO:0006357">
    <property type="term" value="P:regulation of transcription by RNA polymerase II"/>
    <property type="evidence" value="ECO:0007669"/>
    <property type="project" value="TreeGrafter"/>
</dbReference>